<evidence type="ECO:0000256" key="3">
    <source>
        <dbReference type="ARBA" id="ARBA00022741"/>
    </source>
</evidence>
<feature type="domain" description="AMP-binding enzyme C-terminal" evidence="6">
    <location>
        <begin position="477"/>
        <end position="553"/>
    </location>
</feature>
<sequence length="600" mass="66482">MGMAANIKHEIRFVGGLLRLLRRIKPITLDSDVLICDDIEEAVDKYPDNVAFEDETRKLTYREFEALANRYANWAAGRNLKRGDTIALIMHNRVEYVAAWFGFSKIGVTTALINNNLTGPALAHCLNISGGFNVISDEDCWQAVDDARGLVERDMMLWVLGLGEANESNNRRDFDNAVRSASSVRPQRSIRKGLTNRDTALYIYTSGTTGLPKAARITHTRARTYMRAFAGATGSTQKDVLFNVLPLYHSTGGLVGVGSVLLNGGRVVTRRRFSATNFWPDVKATGATMFVYIGELCRYLVNSPENPDERAHKLRLAFGNGLRPDVWEEFQSRFNIGNILEFYGSTEGNVSLFNFGGKAGAIGRVPGYLKSQLNLRIIELDDNGEPIRLPNGMCKLVRVGDTGEAIGVIGSSVKHDFTGYADKAATQKKILTDVFKKGDRWFRTGDLMRQDKDGYVFFMDRLGDTFRWKGENVSTAEVEQHLSEAEGVQEVIAYGVEIAGQDGKAGMVGLVLDPDTSFDAKAFAARAEAELPTYARPIFVRIMESASTTGTFKYRKVDLVADGFDPDKVKGVIYVRGGEDGYQEMTKAIRKDILSGKMRL</sequence>
<evidence type="ECO:0000256" key="2">
    <source>
        <dbReference type="ARBA" id="ARBA00022598"/>
    </source>
</evidence>
<dbReference type="InterPro" id="IPR042099">
    <property type="entry name" value="ANL_N_sf"/>
</dbReference>
<dbReference type="InterPro" id="IPR020845">
    <property type="entry name" value="AMP-binding_CS"/>
</dbReference>
<protein>
    <submittedName>
        <fullName evidence="7">Long-chain-acyl-CoA synthetase</fullName>
    </submittedName>
</protein>
<proteinExistence type="inferred from homology"/>
<keyword evidence="8" id="KW-1185">Reference proteome</keyword>
<evidence type="ECO:0000313" key="7">
    <source>
        <dbReference type="EMBL" id="GAA0385860.1"/>
    </source>
</evidence>
<evidence type="ECO:0000256" key="1">
    <source>
        <dbReference type="ARBA" id="ARBA00006432"/>
    </source>
</evidence>
<dbReference type="SUPFAM" id="SSF56801">
    <property type="entry name" value="Acetyl-CoA synthetase-like"/>
    <property type="match status" value="1"/>
</dbReference>
<feature type="domain" description="AMP-dependent synthetase/ligase" evidence="5">
    <location>
        <begin position="40"/>
        <end position="378"/>
    </location>
</feature>
<keyword evidence="4" id="KW-0067">ATP-binding</keyword>
<dbReference type="RefSeq" id="WP_167174063.1">
    <property type="nucleotide sequence ID" value="NZ_BAAAEJ010000003.1"/>
</dbReference>
<organism evidence="7 8">
    <name type="scientific">Brevundimonas terrae</name>
    <dbReference type="NCBI Taxonomy" id="363631"/>
    <lineage>
        <taxon>Bacteria</taxon>
        <taxon>Pseudomonadati</taxon>
        <taxon>Pseudomonadota</taxon>
        <taxon>Alphaproteobacteria</taxon>
        <taxon>Caulobacterales</taxon>
        <taxon>Caulobacteraceae</taxon>
        <taxon>Brevundimonas</taxon>
    </lineage>
</organism>
<accession>A0ABN0Y7G6</accession>
<dbReference type="PANTHER" id="PTHR43107">
    <property type="entry name" value="LONG-CHAIN FATTY ACID TRANSPORT PROTEIN"/>
    <property type="match status" value="1"/>
</dbReference>
<dbReference type="InterPro" id="IPR000873">
    <property type="entry name" value="AMP-dep_synth/lig_dom"/>
</dbReference>
<reference evidence="7 8" key="1">
    <citation type="journal article" date="2019" name="Int. J. Syst. Evol. Microbiol.">
        <title>The Global Catalogue of Microorganisms (GCM) 10K type strain sequencing project: providing services to taxonomists for standard genome sequencing and annotation.</title>
        <authorList>
            <consortium name="The Broad Institute Genomics Platform"/>
            <consortium name="The Broad Institute Genome Sequencing Center for Infectious Disease"/>
            <person name="Wu L."/>
            <person name="Ma J."/>
        </authorList>
    </citation>
    <scope>NUCLEOTIDE SEQUENCE [LARGE SCALE GENOMIC DNA]</scope>
    <source>
        <strain evidence="7 8">JCM 13476</strain>
    </source>
</reference>
<keyword evidence="2" id="KW-0436">Ligase</keyword>
<dbReference type="EMBL" id="BAAAEJ010000003">
    <property type="protein sequence ID" value="GAA0385860.1"/>
    <property type="molecule type" value="Genomic_DNA"/>
</dbReference>
<name>A0ABN0Y7G6_9CAUL</name>
<dbReference type="InterPro" id="IPR025110">
    <property type="entry name" value="AMP-bd_C"/>
</dbReference>
<comment type="similarity">
    <text evidence="1">Belongs to the ATP-dependent AMP-binding enzyme family.</text>
</comment>
<evidence type="ECO:0000256" key="4">
    <source>
        <dbReference type="ARBA" id="ARBA00022840"/>
    </source>
</evidence>
<dbReference type="NCBIfam" id="NF006134">
    <property type="entry name" value="PRK08279.1"/>
    <property type="match status" value="1"/>
</dbReference>
<comment type="caution">
    <text evidence="7">The sequence shown here is derived from an EMBL/GenBank/DDBJ whole genome shotgun (WGS) entry which is preliminary data.</text>
</comment>
<evidence type="ECO:0000259" key="5">
    <source>
        <dbReference type="Pfam" id="PF00501"/>
    </source>
</evidence>
<evidence type="ECO:0000259" key="6">
    <source>
        <dbReference type="Pfam" id="PF13193"/>
    </source>
</evidence>
<dbReference type="Pfam" id="PF13193">
    <property type="entry name" value="AMP-binding_C"/>
    <property type="match status" value="1"/>
</dbReference>
<dbReference type="Gene3D" id="3.30.300.30">
    <property type="match status" value="1"/>
</dbReference>
<gene>
    <name evidence="7" type="ORF">GCM10009093_10950</name>
</gene>
<keyword evidence="3" id="KW-0547">Nucleotide-binding</keyword>
<dbReference type="InterPro" id="IPR045851">
    <property type="entry name" value="AMP-bd_C_sf"/>
</dbReference>
<evidence type="ECO:0000313" key="8">
    <source>
        <dbReference type="Proteomes" id="UP001500791"/>
    </source>
</evidence>
<dbReference type="Proteomes" id="UP001500791">
    <property type="component" value="Unassembled WGS sequence"/>
</dbReference>
<dbReference type="Pfam" id="PF00501">
    <property type="entry name" value="AMP-binding"/>
    <property type="match status" value="1"/>
</dbReference>
<dbReference type="Gene3D" id="3.40.50.12780">
    <property type="entry name" value="N-terminal domain of ligase-like"/>
    <property type="match status" value="1"/>
</dbReference>
<dbReference type="PROSITE" id="PS00455">
    <property type="entry name" value="AMP_BINDING"/>
    <property type="match status" value="1"/>
</dbReference>
<dbReference type="PANTHER" id="PTHR43107:SF15">
    <property type="entry name" value="FATTY ACID TRANSPORT PROTEIN 3, ISOFORM A"/>
    <property type="match status" value="1"/>
</dbReference>